<gene>
    <name evidence="3" type="ORF">BKA67DRAFT_557323</name>
</gene>
<evidence type="ECO:0000256" key="2">
    <source>
        <dbReference type="SAM" id="MobiDB-lite"/>
    </source>
</evidence>
<organism evidence="3 4">
    <name type="scientific">Truncatella angustata</name>
    <dbReference type="NCBI Taxonomy" id="152316"/>
    <lineage>
        <taxon>Eukaryota</taxon>
        <taxon>Fungi</taxon>
        <taxon>Dikarya</taxon>
        <taxon>Ascomycota</taxon>
        <taxon>Pezizomycotina</taxon>
        <taxon>Sordariomycetes</taxon>
        <taxon>Xylariomycetidae</taxon>
        <taxon>Amphisphaeriales</taxon>
        <taxon>Sporocadaceae</taxon>
        <taxon>Truncatella</taxon>
    </lineage>
</organism>
<dbReference type="SUPFAM" id="SSF53335">
    <property type="entry name" value="S-adenosyl-L-methionine-dependent methyltransferases"/>
    <property type="match status" value="1"/>
</dbReference>
<dbReference type="GO" id="GO:0008168">
    <property type="term" value="F:methyltransferase activity"/>
    <property type="evidence" value="ECO:0007669"/>
    <property type="project" value="UniProtKB-KW"/>
</dbReference>
<dbReference type="GeneID" id="70131132"/>
<feature type="compositionally biased region" description="Basic and acidic residues" evidence="2">
    <location>
        <begin position="8"/>
        <end position="20"/>
    </location>
</feature>
<dbReference type="InterPro" id="IPR029063">
    <property type="entry name" value="SAM-dependent_MTases_sf"/>
</dbReference>
<dbReference type="CDD" id="cd02440">
    <property type="entry name" value="AdoMet_MTases"/>
    <property type="match status" value="1"/>
</dbReference>
<dbReference type="Proteomes" id="UP000758603">
    <property type="component" value="Unassembled WGS sequence"/>
</dbReference>
<dbReference type="PANTHER" id="PTHR43591">
    <property type="entry name" value="METHYLTRANSFERASE"/>
    <property type="match status" value="1"/>
</dbReference>
<dbReference type="Pfam" id="PF13489">
    <property type="entry name" value="Methyltransf_23"/>
    <property type="match status" value="1"/>
</dbReference>
<dbReference type="OrthoDB" id="4760135at2759"/>
<dbReference type="AlphaFoldDB" id="A0A9P8UTE6"/>
<accession>A0A9P8UTE6</accession>
<keyword evidence="4" id="KW-1185">Reference proteome</keyword>
<sequence>MSQQQALSDERYAQVHRIESHGPPIKSESESPDLGARQFQPNVGSPQYRSYEDSYSPPAQVGWYPAVLLPSELRKYHQPPTYLFSEIIPIADPSSFHDLPAEYTHILPMTTLVEPRFAARANELINQRLNRQPGGTSVVDPDSILGESGRLYHGYKDGKYYLPNDAAEQERLDLQHEMYRLLFDGWLALAPMSRPPRYVLDIGTGTGLWARDFAEQNPSSYVIGSDLSVIQPDTTLSNLVWSKDDAEDAWLFPLPTSHLVSEHLRDSNVQAHLIQFDYIHLRLVFTCFNSPQTVIKHAFDNLSPGGLLEFQDLSPEIYQNNPAFEGDALQRWSEACSRGAMSVGRDLHVAEKYKQWLEEAGFVEVVETRFVLPCHQWMKDPKFKQIGAFNQQNFTEGVRGGGWKMLKASGMTTEEIELLISQVKTELRIRKNHIYGYVYVVYGRKPHPSELHASASSVPARS</sequence>
<comment type="caution">
    <text evidence="3">The sequence shown here is derived from an EMBL/GenBank/DDBJ whole genome shotgun (WGS) entry which is preliminary data.</text>
</comment>
<reference evidence="3" key="1">
    <citation type="journal article" date="2021" name="Nat. Commun.">
        <title>Genetic determinants of endophytism in the Arabidopsis root mycobiome.</title>
        <authorList>
            <person name="Mesny F."/>
            <person name="Miyauchi S."/>
            <person name="Thiergart T."/>
            <person name="Pickel B."/>
            <person name="Atanasova L."/>
            <person name="Karlsson M."/>
            <person name="Huettel B."/>
            <person name="Barry K.W."/>
            <person name="Haridas S."/>
            <person name="Chen C."/>
            <person name="Bauer D."/>
            <person name="Andreopoulos W."/>
            <person name="Pangilinan J."/>
            <person name="LaButti K."/>
            <person name="Riley R."/>
            <person name="Lipzen A."/>
            <person name="Clum A."/>
            <person name="Drula E."/>
            <person name="Henrissat B."/>
            <person name="Kohler A."/>
            <person name="Grigoriev I.V."/>
            <person name="Martin F.M."/>
            <person name="Hacquard S."/>
        </authorList>
    </citation>
    <scope>NUCLEOTIDE SEQUENCE</scope>
    <source>
        <strain evidence="3">MPI-SDFR-AT-0073</strain>
    </source>
</reference>
<dbReference type="RefSeq" id="XP_045962401.1">
    <property type="nucleotide sequence ID" value="XM_046102240.1"/>
</dbReference>
<evidence type="ECO:0000313" key="3">
    <source>
        <dbReference type="EMBL" id="KAH6658167.1"/>
    </source>
</evidence>
<comment type="similarity">
    <text evidence="1">Belongs to the methyltransferase superfamily. LaeA methyltransferase family.</text>
</comment>
<evidence type="ECO:0000313" key="4">
    <source>
        <dbReference type="Proteomes" id="UP000758603"/>
    </source>
</evidence>
<dbReference type="GO" id="GO:0032259">
    <property type="term" value="P:methylation"/>
    <property type="evidence" value="ECO:0007669"/>
    <property type="project" value="UniProtKB-KW"/>
</dbReference>
<dbReference type="EMBL" id="JAGPXC010000002">
    <property type="protein sequence ID" value="KAH6658167.1"/>
    <property type="molecule type" value="Genomic_DNA"/>
</dbReference>
<keyword evidence="3" id="KW-0808">Transferase</keyword>
<feature type="region of interest" description="Disordered" evidence="2">
    <location>
        <begin position="1"/>
        <end position="51"/>
    </location>
</feature>
<feature type="compositionally biased region" description="Polar residues" evidence="2">
    <location>
        <begin position="39"/>
        <end position="48"/>
    </location>
</feature>
<dbReference type="Gene3D" id="3.40.50.150">
    <property type="entry name" value="Vaccinia Virus protein VP39"/>
    <property type="match status" value="1"/>
</dbReference>
<protein>
    <submittedName>
        <fullName evidence="3">S-adenosyl-L-methionine-dependent methyltransferase</fullName>
    </submittedName>
</protein>
<proteinExistence type="inferred from homology"/>
<name>A0A9P8UTE6_9PEZI</name>
<dbReference type="PANTHER" id="PTHR43591:SF102">
    <property type="entry name" value="S-ADENOSYL-L-METHIONINE-DEPENDENT METHYLTRANSFERASE"/>
    <property type="match status" value="1"/>
</dbReference>
<keyword evidence="3" id="KW-0489">Methyltransferase</keyword>
<evidence type="ECO:0000256" key="1">
    <source>
        <dbReference type="ARBA" id="ARBA00038158"/>
    </source>
</evidence>